<reference evidence="7 8" key="1">
    <citation type="submission" date="2018-08" db="EMBL/GenBank/DDBJ databases">
        <title>A genome reference for cultivated species of the human gut microbiota.</title>
        <authorList>
            <person name="Zou Y."/>
            <person name="Xue W."/>
            <person name="Luo G."/>
        </authorList>
    </citation>
    <scope>NUCLEOTIDE SEQUENCE [LARGE SCALE GENOMIC DNA]</scope>
    <source>
        <strain evidence="7 8">AM23-22</strain>
    </source>
</reference>
<feature type="domain" description="Tyr recombinase" evidence="6">
    <location>
        <begin position="171"/>
        <end position="395"/>
    </location>
</feature>
<evidence type="ECO:0000256" key="3">
    <source>
        <dbReference type="ARBA" id="ARBA00022908"/>
    </source>
</evidence>
<dbReference type="Gene3D" id="1.10.150.130">
    <property type="match status" value="1"/>
</dbReference>
<evidence type="ECO:0000256" key="4">
    <source>
        <dbReference type="ARBA" id="ARBA00023125"/>
    </source>
</evidence>
<dbReference type="Proteomes" id="UP000286186">
    <property type="component" value="Unassembled WGS sequence"/>
</dbReference>
<sequence length="410" mass="47740">MSKVIEKTTEKLPKYVRRLTGGTYEARKMINGRTIRVSGKNLTEVMLEFEFKIKCMDNPYLEGARITLDEWFDTWFKTYKEPNICQNSIYPMRNKYNSTFGKKIGNMYLADIRNIHIQKTLKELTDEGKAASTLREALGRVRECLESAKNNRYIQENPCFDIIVPWKRTTSKRRFLTVKEQNDFLESVRTNQSYFYPMIKIMLQTGLRVSEVGGLRWGDIDFKNKVIHVQRALTCNYEYGKKVMRMSPTKTQNSVREIPFMGDVEEQLINQKKQQDQTKKNLGERYRSEEGEFTDLVFTTSMGSPMIRHNAQKIITRAVKAYNLEEGARAVQENRVPVYMEPVSPHTLRRTFCTRCFEAGINPKVVQSVMGHATYSTTIDIYTEVMGEMKESELAKFTLDVNTKDIINQN</sequence>
<keyword evidence="3" id="KW-0229">DNA integration</keyword>
<gene>
    <name evidence="7" type="ORF">DW652_04575</name>
</gene>
<dbReference type="SUPFAM" id="SSF56349">
    <property type="entry name" value="DNA breaking-rejoining enzymes"/>
    <property type="match status" value="1"/>
</dbReference>
<dbReference type="InterPro" id="IPR013762">
    <property type="entry name" value="Integrase-like_cat_sf"/>
</dbReference>
<keyword evidence="4" id="KW-0238">DNA-binding</keyword>
<dbReference type="GO" id="GO:0015074">
    <property type="term" value="P:DNA integration"/>
    <property type="evidence" value="ECO:0007669"/>
    <property type="project" value="UniProtKB-KW"/>
</dbReference>
<dbReference type="EMBL" id="QRHR01000003">
    <property type="protein sequence ID" value="RHF89749.1"/>
    <property type="molecule type" value="Genomic_DNA"/>
</dbReference>
<proteinExistence type="inferred from homology"/>
<evidence type="ECO:0000256" key="1">
    <source>
        <dbReference type="ARBA" id="ARBA00003283"/>
    </source>
</evidence>
<dbReference type="RefSeq" id="WP_118231500.1">
    <property type="nucleotide sequence ID" value="NZ_CATWJF010000012.1"/>
</dbReference>
<dbReference type="CDD" id="cd01189">
    <property type="entry name" value="INT_ICEBs1_C_like"/>
    <property type="match status" value="1"/>
</dbReference>
<dbReference type="InterPro" id="IPR011010">
    <property type="entry name" value="DNA_brk_join_enz"/>
</dbReference>
<dbReference type="AlphaFoldDB" id="A0A414R9N3"/>
<dbReference type="InterPro" id="IPR002104">
    <property type="entry name" value="Integrase_catalytic"/>
</dbReference>
<dbReference type="InterPro" id="IPR004107">
    <property type="entry name" value="Integrase_SAM-like_N"/>
</dbReference>
<evidence type="ECO:0000313" key="7">
    <source>
        <dbReference type="EMBL" id="RHF89749.1"/>
    </source>
</evidence>
<dbReference type="InterPro" id="IPR050090">
    <property type="entry name" value="Tyrosine_recombinase_XerCD"/>
</dbReference>
<evidence type="ECO:0000256" key="5">
    <source>
        <dbReference type="ARBA" id="ARBA00023172"/>
    </source>
</evidence>
<accession>A0A414R9N3</accession>
<dbReference type="PROSITE" id="PS51898">
    <property type="entry name" value="TYR_RECOMBINASE"/>
    <property type="match status" value="1"/>
</dbReference>
<dbReference type="PANTHER" id="PTHR30349:SF41">
    <property type="entry name" value="INTEGRASE_RECOMBINASE PROTEIN MJ0367-RELATED"/>
    <property type="match status" value="1"/>
</dbReference>
<dbReference type="Pfam" id="PF00589">
    <property type="entry name" value="Phage_integrase"/>
    <property type="match status" value="1"/>
</dbReference>
<dbReference type="GO" id="GO:0003677">
    <property type="term" value="F:DNA binding"/>
    <property type="evidence" value="ECO:0007669"/>
    <property type="project" value="UniProtKB-KW"/>
</dbReference>
<keyword evidence="5" id="KW-0233">DNA recombination</keyword>
<comment type="function">
    <text evidence="1">Site-specific tyrosine recombinase, which acts by catalyzing the cutting and rejoining of the recombining DNA molecules.</text>
</comment>
<comment type="similarity">
    <text evidence="2">Belongs to the 'phage' integrase family.</text>
</comment>
<dbReference type="Gene3D" id="1.10.443.10">
    <property type="entry name" value="Intergrase catalytic core"/>
    <property type="match status" value="1"/>
</dbReference>
<evidence type="ECO:0000256" key="2">
    <source>
        <dbReference type="ARBA" id="ARBA00008857"/>
    </source>
</evidence>
<dbReference type="Pfam" id="PF14659">
    <property type="entry name" value="Phage_int_SAM_3"/>
    <property type="match status" value="1"/>
</dbReference>
<dbReference type="PANTHER" id="PTHR30349">
    <property type="entry name" value="PHAGE INTEGRASE-RELATED"/>
    <property type="match status" value="1"/>
</dbReference>
<comment type="caution">
    <text evidence="7">The sequence shown here is derived from an EMBL/GenBank/DDBJ whole genome shotgun (WGS) entry which is preliminary data.</text>
</comment>
<evidence type="ECO:0000313" key="8">
    <source>
        <dbReference type="Proteomes" id="UP000286186"/>
    </source>
</evidence>
<evidence type="ECO:0000259" key="6">
    <source>
        <dbReference type="PROSITE" id="PS51898"/>
    </source>
</evidence>
<protein>
    <submittedName>
        <fullName evidence="7">Site-specific integrase</fullName>
    </submittedName>
</protein>
<dbReference type="GO" id="GO:0006310">
    <property type="term" value="P:DNA recombination"/>
    <property type="evidence" value="ECO:0007669"/>
    <property type="project" value="UniProtKB-KW"/>
</dbReference>
<dbReference type="InterPro" id="IPR010998">
    <property type="entry name" value="Integrase_recombinase_N"/>
</dbReference>
<name>A0A414R9N3_9FIRM</name>
<organism evidence="7 8">
    <name type="scientific">Eubacterium ventriosum</name>
    <dbReference type="NCBI Taxonomy" id="39496"/>
    <lineage>
        <taxon>Bacteria</taxon>
        <taxon>Bacillati</taxon>
        <taxon>Bacillota</taxon>
        <taxon>Clostridia</taxon>
        <taxon>Eubacteriales</taxon>
        <taxon>Eubacteriaceae</taxon>
        <taxon>Eubacterium</taxon>
    </lineage>
</organism>